<evidence type="ECO:0000256" key="2">
    <source>
        <dbReference type="ARBA" id="ARBA00022692"/>
    </source>
</evidence>
<dbReference type="EMBL" id="CP000806">
    <property type="protein sequence ID" value="ACB50917.1"/>
    <property type="molecule type" value="Genomic_DNA"/>
</dbReference>
<comment type="subcellular location">
    <subcellularLocation>
        <location evidence="1">Membrane</location>
        <topology evidence="1">Multi-pass membrane protein</topology>
    </subcellularLocation>
</comment>
<keyword evidence="4 5" id="KW-0472">Membrane</keyword>
<keyword evidence="7" id="KW-1185">Reference proteome</keyword>
<accession>B1WXT0</accession>
<dbReference type="STRING" id="43989.cce_1567"/>
<feature type="transmembrane region" description="Helical" evidence="5">
    <location>
        <begin position="227"/>
        <end position="246"/>
    </location>
</feature>
<reference evidence="6 7" key="1">
    <citation type="journal article" date="2008" name="Proc. Natl. Acad. Sci. U.S.A.">
        <title>The genome of Cyanothece 51142, a unicellular diazotrophic cyanobacterium important in the marine nitrogen cycle.</title>
        <authorList>
            <person name="Welsh E.A."/>
            <person name="Liberton M."/>
            <person name="Stoeckel J."/>
            <person name="Loh T."/>
            <person name="Elvitigala T."/>
            <person name="Wang C."/>
            <person name="Wollam A."/>
            <person name="Fulton R.S."/>
            <person name="Clifton S.W."/>
            <person name="Jacobs J.M."/>
            <person name="Aurora R."/>
            <person name="Ghosh B.K."/>
            <person name="Sherman L.A."/>
            <person name="Smith R.D."/>
            <person name="Wilson R.K."/>
            <person name="Pakrasi H.B."/>
        </authorList>
    </citation>
    <scope>NUCLEOTIDE SEQUENCE [LARGE SCALE GENOMIC DNA]</scope>
    <source>
        <strain evidence="7">ATCC 51142 / BH68</strain>
    </source>
</reference>
<dbReference type="RefSeq" id="WP_009544372.1">
    <property type="nucleotide sequence ID" value="NC_010546.1"/>
</dbReference>
<evidence type="ECO:0000256" key="4">
    <source>
        <dbReference type="ARBA" id="ARBA00023136"/>
    </source>
</evidence>
<feature type="transmembrane region" description="Helical" evidence="5">
    <location>
        <begin position="97"/>
        <end position="120"/>
    </location>
</feature>
<evidence type="ECO:0000313" key="6">
    <source>
        <dbReference type="EMBL" id="ACB50917.1"/>
    </source>
</evidence>
<feature type="transmembrane region" description="Helical" evidence="5">
    <location>
        <begin position="196"/>
        <end position="215"/>
    </location>
</feature>
<dbReference type="InterPro" id="IPR004710">
    <property type="entry name" value="Bilac:Na_transpt"/>
</dbReference>
<dbReference type="AlphaFoldDB" id="B1WXT0"/>
<gene>
    <name evidence="6" type="ordered locus">cce_1567</name>
</gene>
<evidence type="ECO:0000256" key="1">
    <source>
        <dbReference type="ARBA" id="ARBA00004141"/>
    </source>
</evidence>
<keyword evidence="3 5" id="KW-1133">Transmembrane helix</keyword>
<evidence type="ECO:0000256" key="5">
    <source>
        <dbReference type="SAM" id="Phobius"/>
    </source>
</evidence>
<feature type="transmembrane region" description="Helical" evidence="5">
    <location>
        <begin position="252"/>
        <end position="273"/>
    </location>
</feature>
<dbReference type="Pfam" id="PF01758">
    <property type="entry name" value="SBF"/>
    <property type="match status" value="1"/>
</dbReference>
<dbReference type="eggNOG" id="COG0385">
    <property type="taxonomic scope" value="Bacteria"/>
</dbReference>
<dbReference type="GO" id="GO:0016020">
    <property type="term" value="C:membrane"/>
    <property type="evidence" value="ECO:0007669"/>
    <property type="project" value="UniProtKB-SubCell"/>
</dbReference>
<evidence type="ECO:0000256" key="3">
    <source>
        <dbReference type="ARBA" id="ARBA00022989"/>
    </source>
</evidence>
<keyword evidence="2 5" id="KW-0812">Transmembrane</keyword>
<dbReference type="OrthoDB" id="438611at2"/>
<dbReference type="Proteomes" id="UP000001203">
    <property type="component" value="Chromosome circular"/>
</dbReference>
<dbReference type="Gene3D" id="1.20.1530.20">
    <property type="match status" value="1"/>
</dbReference>
<feature type="transmembrane region" description="Helical" evidence="5">
    <location>
        <begin position="44"/>
        <end position="62"/>
    </location>
</feature>
<dbReference type="InterPro" id="IPR038770">
    <property type="entry name" value="Na+/solute_symporter_sf"/>
</dbReference>
<sequence length="287" mass="30935">MNSPFFAIFVKVTLFTLMLAIGVNFSKEKLIFLWRDPNKLLRSLLAVIVLVPLIVILLLWVLKLPPESATVLALLAASPGAPLTTKRSEMAGVSTPYSTSLQLTLAILAVIITPLTLSLFDTIFDLPIKVKAIEVAKQVIQVQFLPIGLGVFLKKIKPQWAETIGKPLSLLANILFILMVLIILPIAISLILKLDILSIIAISITAIVALSIGHFLGGTEVEERSGLAIASVARNIGLVLFILLINGVAKPFIPALVAYAILGAIAAFPYSFWSKRQLAKLASNSPS</sequence>
<dbReference type="KEGG" id="cyt:cce_1567"/>
<name>B1WXT0_CROS5</name>
<feature type="transmembrane region" description="Helical" evidence="5">
    <location>
        <begin position="6"/>
        <end position="23"/>
    </location>
</feature>
<proteinExistence type="predicted"/>
<protein>
    <submittedName>
        <fullName evidence="6">Sodium dependent transporter</fullName>
    </submittedName>
</protein>
<dbReference type="InterPro" id="IPR002657">
    <property type="entry name" value="BilAc:Na_symport/Acr3"/>
</dbReference>
<feature type="transmembrane region" description="Helical" evidence="5">
    <location>
        <begin position="168"/>
        <end position="190"/>
    </location>
</feature>
<evidence type="ECO:0000313" key="7">
    <source>
        <dbReference type="Proteomes" id="UP000001203"/>
    </source>
</evidence>
<organism evidence="6 7">
    <name type="scientific">Crocosphaera subtropica (strain ATCC 51142 / BH68)</name>
    <name type="common">Cyanothece sp. (strain ATCC 51142)</name>
    <dbReference type="NCBI Taxonomy" id="43989"/>
    <lineage>
        <taxon>Bacteria</taxon>
        <taxon>Bacillati</taxon>
        <taxon>Cyanobacteriota</taxon>
        <taxon>Cyanophyceae</taxon>
        <taxon>Oscillatoriophycideae</taxon>
        <taxon>Chroococcales</taxon>
        <taxon>Aphanothecaceae</taxon>
        <taxon>Crocosphaera</taxon>
        <taxon>Crocosphaera subtropica</taxon>
    </lineage>
</organism>
<dbReference type="PANTHER" id="PTHR10361:SF28">
    <property type="entry name" value="P3 PROTEIN-RELATED"/>
    <property type="match status" value="1"/>
</dbReference>
<dbReference type="HOGENOM" id="CLU_071291_1_1_3"/>
<dbReference type="PANTHER" id="PTHR10361">
    <property type="entry name" value="SODIUM-BILE ACID COTRANSPORTER"/>
    <property type="match status" value="1"/>
</dbReference>